<dbReference type="EMBL" id="QXGF01004651">
    <property type="protein sequence ID" value="KAE8919493.1"/>
    <property type="molecule type" value="Genomic_DNA"/>
</dbReference>
<evidence type="ECO:0000313" key="10">
    <source>
        <dbReference type="EMBL" id="KAE9268670.1"/>
    </source>
</evidence>
<dbReference type="EMBL" id="QXGE01005042">
    <property type="protein sequence ID" value="KAE9268670.1"/>
    <property type="molecule type" value="Genomic_DNA"/>
</dbReference>
<dbReference type="Proteomes" id="UP000486351">
    <property type="component" value="Unassembled WGS sequence"/>
</dbReference>
<dbReference type="Proteomes" id="UP000429523">
    <property type="component" value="Unassembled WGS sequence"/>
</dbReference>
<reference evidence="12 13" key="1">
    <citation type="submission" date="2018-08" db="EMBL/GenBank/DDBJ databases">
        <title>Genomic investigation of the strawberry pathogen Phytophthora fragariae indicates pathogenicity is determined by transcriptional variation in three key races.</title>
        <authorList>
            <person name="Adams T.M."/>
            <person name="Armitage A.D."/>
            <person name="Sobczyk M.K."/>
            <person name="Bates H.J."/>
            <person name="Dunwell J.M."/>
            <person name="Nellist C.F."/>
            <person name="Harrison R.J."/>
        </authorList>
    </citation>
    <scope>NUCLEOTIDE SEQUENCE [LARGE SCALE GENOMIC DNA]</scope>
    <source>
        <strain evidence="10 14">A4</strain>
        <strain evidence="9 15">BC-1</strain>
        <strain evidence="8 19">BC-23</strain>
        <strain evidence="7 13">NOV-27</strain>
        <strain evidence="6 16">NOV-5</strain>
        <strain evidence="5 17">NOV-71</strain>
        <strain evidence="11 20">NOV-77</strain>
        <strain evidence="2 12">NOV-9</strain>
        <strain evidence="4 21">ONT-3</strain>
        <strain evidence="3 18">SCRP245</strain>
    </source>
</reference>
<evidence type="ECO:0000313" key="11">
    <source>
        <dbReference type="EMBL" id="KAE9273778.1"/>
    </source>
</evidence>
<evidence type="ECO:0000313" key="4">
    <source>
        <dbReference type="EMBL" id="KAE9062209.1"/>
    </source>
</evidence>
<evidence type="ECO:0000313" key="18">
    <source>
        <dbReference type="Proteomes" id="UP000460718"/>
    </source>
</evidence>
<dbReference type="Proteomes" id="UP000440732">
    <property type="component" value="Unassembled WGS sequence"/>
</dbReference>
<dbReference type="EMBL" id="QXFY01005106">
    <property type="protein sequence ID" value="KAE9273778.1"/>
    <property type="molecule type" value="Genomic_DNA"/>
</dbReference>
<evidence type="ECO:0000313" key="20">
    <source>
        <dbReference type="Proteomes" id="UP000486351"/>
    </source>
</evidence>
<comment type="caution">
    <text evidence="7">The sequence shown here is derived from an EMBL/GenBank/DDBJ whole genome shotgun (WGS) entry which is preliminary data.</text>
</comment>
<dbReference type="Proteomes" id="UP000440367">
    <property type="component" value="Unassembled WGS sequence"/>
</dbReference>
<evidence type="ECO:0000313" key="15">
    <source>
        <dbReference type="Proteomes" id="UP000440367"/>
    </source>
</evidence>
<dbReference type="Proteomes" id="UP000433483">
    <property type="component" value="Unassembled WGS sequence"/>
</dbReference>
<sequence length="57" mass="6150">MHHARSMTSSVHIALVPVSVAAQSAALNPRAHVLLNLESYSQLNWHLGVNTHNPASI</sequence>
<name>A0A6A3VC78_9STRA</name>
<dbReference type="EMBL" id="QXGD01004567">
    <property type="protein sequence ID" value="KAE9169927.1"/>
    <property type="molecule type" value="Genomic_DNA"/>
</dbReference>
<dbReference type="Proteomes" id="UP000441208">
    <property type="component" value="Unassembled WGS sequence"/>
</dbReference>
<feature type="signal peptide" evidence="1">
    <location>
        <begin position="1"/>
        <end position="26"/>
    </location>
</feature>
<evidence type="ECO:0000313" key="7">
    <source>
        <dbReference type="EMBL" id="KAE9164877.1"/>
    </source>
</evidence>
<evidence type="ECO:0000313" key="2">
    <source>
        <dbReference type="EMBL" id="KAE8919493.1"/>
    </source>
</evidence>
<evidence type="ECO:0000313" key="13">
    <source>
        <dbReference type="Proteomes" id="UP000433483"/>
    </source>
</evidence>
<dbReference type="Proteomes" id="UP000460718">
    <property type="component" value="Unassembled WGS sequence"/>
</dbReference>
<accession>A0A6A3VC78</accession>
<keyword evidence="13" id="KW-1185">Reference proteome</keyword>
<dbReference type="EMBL" id="QXFW01004972">
    <property type="protein sequence ID" value="KAE8963630.1"/>
    <property type="molecule type" value="Genomic_DNA"/>
</dbReference>
<dbReference type="Proteomes" id="UP000488956">
    <property type="component" value="Unassembled WGS sequence"/>
</dbReference>
<protein>
    <submittedName>
        <fullName evidence="7">Uncharacterized protein</fullName>
    </submittedName>
</protein>
<evidence type="ECO:0000313" key="21">
    <source>
        <dbReference type="Proteomes" id="UP000488956"/>
    </source>
</evidence>
<evidence type="ECO:0000313" key="19">
    <source>
        <dbReference type="Proteomes" id="UP000476176"/>
    </source>
</evidence>
<organism evidence="7 13">
    <name type="scientific">Phytophthora fragariae</name>
    <dbReference type="NCBI Taxonomy" id="53985"/>
    <lineage>
        <taxon>Eukaryota</taxon>
        <taxon>Sar</taxon>
        <taxon>Stramenopiles</taxon>
        <taxon>Oomycota</taxon>
        <taxon>Peronosporomycetes</taxon>
        <taxon>Peronosporales</taxon>
        <taxon>Peronosporaceae</taxon>
        <taxon>Phytophthora</taxon>
    </lineage>
</organism>
<evidence type="ECO:0000313" key="3">
    <source>
        <dbReference type="EMBL" id="KAE8963630.1"/>
    </source>
</evidence>
<evidence type="ECO:0000313" key="6">
    <source>
        <dbReference type="EMBL" id="KAE9069435.1"/>
    </source>
</evidence>
<evidence type="ECO:0000256" key="1">
    <source>
        <dbReference type="SAM" id="SignalP"/>
    </source>
</evidence>
<dbReference type="Proteomes" id="UP000437068">
    <property type="component" value="Unassembled WGS sequence"/>
</dbReference>
<dbReference type="EMBL" id="QXFX01004958">
    <property type="protein sequence ID" value="KAE9062209.1"/>
    <property type="molecule type" value="Genomic_DNA"/>
</dbReference>
<evidence type="ECO:0000313" key="17">
    <source>
        <dbReference type="Proteomes" id="UP000441208"/>
    </source>
</evidence>
<evidence type="ECO:0000313" key="12">
    <source>
        <dbReference type="Proteomes" id="UP000429523"/>
    </source>
</evidence>
<proteinExistence type="predicted"/>
<dbReference type="Proteomes" id="UP000476176">
    <property type="component" value="Unassembled WGS sequence"/>
</dbReference>
<evidence type="ECO:0000313" key="9">
    <source>
        <dbReference type="EMBL" id="KAE9169927.1"/>
    </source>
</evidence>
<dbReference type="EMBL" id="QXGC01004972">
    <property type="protein sequence ID" value="KAE9167022.1"/>
    <property type="molecule type" value="Genomic_DNA"/>
</dbReference>
<evidence type="ECO:0000313" key="5">
    <source>
        <dbReference type="EMBL" id="KAE9063151.1"/>
    </source>
</evidence>
<dbReference type="AlphaFoldDB" id="A0A6A3VC78"/>
<dbReference type="EMBL" id="QXGA01005029">
    <property type="protein sequence ID" value="KAE9069435.1"/>
    <property type="molecule type" value="Genomic_DNA"/>
</dbReference>
<feature type="chain" id="PRO_5036166329" evidence="1">
    <location>
        <begin position="27"/>
        <end position="57"/>
    </location>
</feature>
<evidence type="ECO:0000313" key="14">
    <source>
        <dbReference type="Proteomes" id="UP000437068"/>
    </source>
</evidence>
<evidence type="ECO:0000313" key="16">
    <source>
        <dbReference type="Proteomes" id="UP000440732"/>
    </source>
</evidence>
<evidence type="ECO:0000313" key="8">
    <source>
        <dbReference type="EMBL" id="KAE9167022.1"/>
    </source>
</evidence>
<dbReference type="EMBL" id="QXGB01004833">
    <property type="protein sequence ID" value="KAE9164877.1"/>
    <property type="molecule type" value="Genomic_DNA"/>
</dbReference>
<dbReference type="EMBL" id="QXFZ01004737">
    <property type="protein sequence ID" value="KAE9063151.1"/>
    <property type="molecule type" value="Genomic_DNA"/>
</dbReference>
<keyword evidence="1" id="KW-0732">Signal</keyword>
<gene>
    <name evidence="10" type="ORF">PF001_g29560</name>
    <name evidence="9" type="ORF">PF002_g30225</name>
    <name evidence="8" type="ORF">PF004_g28963</name>
    <name evidence="7" type="ORF">PF005_g29840</name>
    <name evidence="6" type="ORF">PF006_g29578</name>
    <name evidence="5" type="ORF">PF007_g29645</name>
    <name evidence="11" type="ORF">PF008_g29758</name>
    <name evidence="2" type="ORF">PF009_g30201</name>
    <name evidence="4" type="ORF">PF010_g29498</name>
    <name evidence="3" type="ORF">PF011_g28958</name>
</gene>